<keyword evidence="5" id="KW-0863">Zinc-finger</keyword>
<dbReference type="PANTHER" id="PTHR46165:SF5">
    <property type="entry name" value="RE32936P"/>
    <property type="match status" value="1"/>
</dbReference>
<dbReference type="InterPro" id="IPR001214">
    <property type="entry name" value="SET_dom"/>
</dbReference>
<evidence type="ECO:0000256" key="3">
    <source>
        <dbReference type="ARBA" id="ARBA00022691"/>
    </source>
</evidence>
<evidence type="ECO:0000313" key="12">
    <source>
        <dbReference type="Proteomes" id="UP000494163"/>
    </source>
</evidence>
<evidence type="ECO:0000256" key="2">
    <source>
        <dbReference type="ARBA" id="ARBA00022679"/>
    </source>
</evidence>
<dbReference type="GO" id="GO:0005634">
    <property type="term" value="C:nucleus"/>
    <property type="evidence" value="ECO:0007669"/>
    <property type="project" value="TreeGrafter"/>
</dbReference>
<dbReference type="Proteomes" id="UP000494163">
    <property type="component" value="Chromosome 3L"/>
</dbReference>
<keyword evidence="2" id="KW-0808">Transferase</keyword>
<dbReference type="CDD" id="cd10536">
    <property type="entry name" value="SET_SMYD4"/>
    <property type="match status" value="1"/>
</dbReference>
<dbReference type="PANTHER" id="PTHR46165">
    <property type="entry name" value="SET AND MYND DOMAIN-CONTAINING PROTEIN 4"/>
    <property type="match status" value="1"/>
</dbReference>
<evidence type="ECO:0000259" key="10">
    <source>
        <dbReference type="PROSITE" id="PS50280"/>
    </source>
</evidence>
<gene>
    <name evidence="11" type="ORF">Dbus_chr3Lg1491</name>
</gene>
<keyword evidence="3" id="KW-0949">S-adenosyl-L-methionine</keyword>
<dbReference type="Gene3D" id="2.170.270.10">
    <property type="entry name" value="SET domain"/>
    <property type="match status" value="1"/>
</dbReference>
<dbReference type="Gene3D" id="6.10.140.2220">
    <property type="match status" value="1"/>
</dbReference>
<keyword evidence="6" id="KW-0862">Zinc</keyword>
<reference evidence="11 12" key="1">
    <citation type="submission" date="2015-08" db="EMBL/GenBank/DDBJ databases">
        <title>Ancestral chromatin configuration constrains chromatin evolution on differentiating sex chromosomes in Drosophila.</title>
        <authorList>
            <person name="Zhou Q."/>
            <person name="Bachtrog D."/>
        </authorList>
    </citation>
    <scope>NUCLEOTIDE SEQUENCE [LARGE SCALE GENOMIC DNA]</scope>
    <source>
        <tissue evidence="11">Whole larvae</tissue>
    </source>
</reference>
<accession>A0A0M4EZW0</accession>
<evidence type="ECO:0000256" key="1">
    <source>
        <dbReference type="ARBA" id="ARBA00022603"/>
    </source>
</evidence>
<dbReference type="GO" id="GO:0008170">
    <property type="term" value="F:N-methyltransferase activity"/>
    <property type="evidence" value="ECO:0007669"/>
    <property type="project" value="UniProtKB-ARBA"/>
</dbReference>
<proteinExistence type="predicted"/>
<dbReference type="EMBL" id="CP012525">
    <property type="protein sequence ID" value="ALC44325.1"/>
    <property type="molecule type" value="Genomic_DNA"/>
</dbReference>
<organism evidence="11 12">
    <name type="scientific">Drosophila busckii</name>
    <name type="common">Fruit fly</name>
    <dbReference type="NCBI Taxonomy" id="30019"/>
    <lineage>
        <taxon>Eukaryota</taxon>
        <taxon>Metazoa</taxon>
        <taxon>Ecdysozoa</taxon>
        <taxon>Arthropoda</taxon>
        <taxon>Hexapoda</taxon>
        <taxon>Insecta</taxon>
        <taxon>Pterygota</taxon>
        <taxon>Neoptera</taxon>
        <taxon>Endopterygota</taxon>
        <taxon>Diptera</taxon>
        <taxon>Brachycera</taxon>
        <taxon>Muscomorpha</taxon>
        <taxon>Ephydroidea</taxon>
        <taxon>Drosophilidae</taxon>
        <taxon>Drosophila</taxon>
    </lineage>
</organism>
<evidence type="ECO:0000256" key="7">
    <source>
        <dbReference type="ARBA" id="ARBA00093423"/>
    </source>
</evidence>
<evidence type="ECO:0000256" key="4">
    <source>
        <dbReference type="ARBA" id="ARBA00022723"/>
    </source>
</evidence>
<comment type="function">
    <text evidence="7">Protein-lysine N-methyltransferase. Monomethylates PRMT5, modulating its transcriptional activity. May also act as a histone methyltransferase. Plays a critical role in cardiac development. Acts as a key epigenetic regulator of gene expression during cardiac development via its dual activities as a methyltransferase and negative regulator of HDAC1.</text>
</comment>
<evidence type="ECO:0000313" key="11">
    <source>
        <dbReference type="EMBL" id="ALC44325.1"/>
    </source>
</evidence>
<dbReference type="GO" id="GO:0008270">
    <property type="term" value="F:zinc ion binding"/>
    <property type="evidence" value="ECO:0007669"/>
    <property type="project" value="UniProtKB-KW"/>
</dbReference>
<keyword evidence="12" id="KW-1185">Reference proteome</keyword>
<dbReference type="PROSITE" id="PS50280">
    <property type="entry name" value="SET"/>
    <property type="match status" value="1"/>
</dbReference>
<evidence type="ECO:0000256" key="9">
    <source>
        <dbReference type="ARBA" id="ARBA00093680"/>
    </source>
</evidence>
<dbReference type="SMR" id="A0A0M4EZW0"/>
<dbReference type="OMA" id="YHRFECQ"/>
<keyword evidence="1" id="KW-0489">Methyltransferase</keyword>
<dbReference type="Gene3D" id="1.10.220.160">
    <property type="match status" value="1"/>
</dbReference>
<dbReference type="InterPro" id="IPR046341">
    <property type="entry name" value="SET_dom_sf"/>
</dbReference>
<dbReference type="SUPFAM" id="SSF82199">
    <property type="entry name" value="SET domain"/>
    <property type="match status" value="1"/>
</dbReference>
<dbReference type="AlphaFoldDB" id="A0A0M4EZW0"/>
<dbReference type="GO" id="GO:0008757">
    <property type="term" value="F:S-adenosylmethionine-dependent methyltransferase activity"/>
    <property type="evidence" value="ECO:0007669"/>
    <property type="project" value="UniProtKB-ARBA"/>
</dbReference>
<dbReference type="GO" id="GO:0042051">
    <property type="term" value="P:compound eye photoreceptor development"/>
    <property type="evidence" value="ECO:0007669"/>
    <property type="project" value="TreeGrafter"/>
</dbReference>
<sequence length="662" mass="74044">MEHDTIYQQVCSTRTVQSDKKGFFNEFYLDVKDACGEKWLLNYFGKLKSNAARVLSIFSDREVCDPVLGVLEHVQPVYKQKDVLVSSQRRAQADKFYLLSCSAANDEERVEMLQQALGHANLAVMRAPAPHSDMAVDNGLTLAMAYRSRASILIGMGEGEAALSDLKLAANFGLESKQSVDYYCKMARAYSVMNEGARADISLKIAEKLAGSDTTLIIACRKEMATAKLTMRHQPEQEVVPQLTHGENSDLTGAANVVKLVETKDKGRFIVANEGLRTGDVVLCENPVAACLLPSFFGTNCHNCFKRLRTPVACIHCSGIAFCSAQCMGEACETYHRFECQFMDLFIGSGMSILCFIALRIFTQASSIEDGISTANLLFEHLCSHQDERKPDDYLQRALMAGFLMRILQKAQYFGRRKTEGVNPTAVELQVATALLGLLQVLQFNAHEIYHTMVTDEHRFEGNKVVYVGAGLFGTGSYFNHECCPTVAGYYVGKKLILTATRPHRPNEVVAVNYGPIFTKMNLKERQRSLRGRYAFSCNCMACQENWPLLQKIDKQVRFWCTSANCVNLLKFPKDLSKDVRCARCRKNISLKESVAKLIKIEELYREAAQAMQSQKTNEAIELFKEGLDQFFLIASLPHKDTLIAQQSLLKCLADTGTTFKK</sequence>
<protein>
    <recommendedName>
        <fullName evidence="8">Protein-lysine N-methyltransferase SMYD4</fullName>
    </recommendedName>
    <alternativeName>
        <fullName evidence="9">SET and MYND domain-containing protein 4</fullName>
    </alternativeName>
</protein>
<evidence type="ECO:0000256" key="8">
    <source>
        <dbReference type="ARBA" id="ARBA00093635"/>
    </source>
</evidence>
<dbReference type="GO" id="GO:0032259">
    <property type="term" value="P:methylation"/>
    <property type="evidence" value="ECO:0007669"/>
    <property type="project" value="UniProtKB-KW"/>
</dbReference>
<dbReference type="GO" id="GO:0008276">
    <property type="term" value="F:protein methyltransferase activity"/>
    <property type="evidence" value="ECO:0007669"/>
    <property type="project" value="UniProtKB-ARBA"/>
</dbReference>
<evidence type="ECO:0000256" key="5">
    <source>
        <dbReference type="ARBA" id="ARBA00022771"/>
    </source>
</evidence>
<dbReference type="GO" id="GO:0042826">
    <property type="term" value="F:histone deacetylase binding"/>
    <property type="evidence" value="ECO:0007669"/>
    <property type="project" value="TreeGrafter"/>
</dbReference>
<dbReference type="PROSITE" id="PS01360">
    <property type="entry name" value="ZF_MYND_1"/>
    <property type="match status" value="1"/>
</dbReference>
<evidence type="ECO:0000256" key="6">
    <source>
        <dbReference type="ARBA" id="ARBA00022833"/>
    </source>
</evidence>
<dbReference type="InterPro" id="IPR044421">
    <property type="entry name" value="SMYD4_SET"/>
</dbReference>
<name>A0A0M4EZW0_DROBS</name>
<dbReference type="InterPro" id="IPR052097">
    <property type="entry name" value="SET-MYND_domain_protein"/>
</dbReference>
<feature type="domain" description="SET" evidence="10">
    <location>
        <begin position="256"/>
        <end position="515"/>
    </location>
</feature>
<dbReference type="OrthoDB" id="1028014at2759"/>
<keyword evidence="4" id="KW-0479">Metal-binding</keyword>
<dbReference type="InterPro" id="IPR002893">
    <property type="entry name" value="Znf_MYND"/>
</dbReference>
<dbReference type="STRING" id="30019.A0A0M4EZW0"/>
<dbReference type="GO" id="GO:0005737">
    <property type="term" value="C:cytoplasm"/>
    <property type="evidence" value="ECO:0007669"/>
    <property type="project" value="TreeGrafter"/>
</dbReference>